<keyword evidence="4 11" id="KW-0812">Transmembrane</keyword>
<comment type="similarity">
    <text evidence="11">Belongs to the insect chemoreceptor superfamily. Heteromeric odorant receptor channel (TC 1.A.69) family.</text>
</comment>
<feature type="transmembrane region" description="Helical" evidence="11">
    <location>
        <begin position="135"/>
        <end position="164"/>
    </location>
</feature>
<dbReference type="GO" id="GO:0007165">
    <property type="term" value="P:signal transduction"/>
    <property type="evidence" value="ECO:0007669"/>
    <property type="project" value="UniProtKB-KW"/>
</dbReference>
<evidence type="ECO:0000256" key="5">
    <source>
        <dbReference type="ARBA" id="ARBA00022725"/>
    </source>
</evidence>
<comment type="subcellular location">
    <subcellularLocation>
        <location evidence="1 11">Cell membrane</location>
        <topology evidence="1 11">Multi-pass membrane protein</topology>
    </subcellularLocation>
</comment>
<evidence type="ECO:0000256" key="6">
    <source>
        <dbReference type="ARBA" id="ARBA00022989"/>
    </source>
</evidence>
<evidence type="ECO:0000256" key="8">
    <source>
        <dbReference type="ARBA" id="ARBA00023170"/>
    </source>
</evidence>
<dbReference type="GO" id="GO:0004984">
    <property type="term" value="F:olfactory receptor activity"/>
    <property type="evidence" value="ECO:0007669"/>
    <property type="project" value="InterPro"/>
</dbReference>
<comment type="caution">
    <text evidence="11">Lacks conserved residue(s) required for the propagation of feature annotation.</text>
</comment>
<dbReference type="GO" id="GO:0005549">
    <property type="term" value="F:odorant binding"/>
    <property type="evidence" value="ECO:0007669"/>
    <property type="project" value="InterPro"/>
</dbReference>
<reference evidence="12" key="2">
    <citation type="journal article" date="2016" name="PLoS ONE">
        <title>Molecular Characterization and Sex Distribution of Chemosensory Receptor Gene Family Based on Transcriptome Analysis of Scaeva pyrastri.</title>
        <authorList>
            <person name="Li X.M."/>
            <person name="Zhu X.Y."/>
            <person name="He P."/>
            <person name="Xu L."/>
            <person name="Sun L."/>
            <person name="Chen L."/>
            <person name="Wang Z.Q."/>
            <person name="Deng D.G."/>
            <person name="Zhang Y.N."/>
        </authorList>
    </citation>
    <scope>NUCLEOTIDE SEQUENCE</scope>
</reference>
<feature type="transmembrane region" description="Helical" evidence="11">
    <location>
        <begin position="70"/>
        <end position="87"/>
    </location>
</feature>
<dbReference type="InterPro" id="IPR004117">
    <property type="entry name" value="7tm6_olfct_rcpt"/>
</dbReference>
<keyword evidence="2" id="KW-1003">Cell membrane</keyword>
<evidence type="ECO:0000256" key="2">
    <source>
        <dbReference type="ARBA" id="ARBA00022475"/>
    </source>
</evidence>
<feature type="transmembrane region" description="Helical" evidence="11">
    <location>
        <begin position="296"/>
        <end position="316"/>
    </location>
</feature>
<keyword evidence="3 11" id="KW-0716">Sensory transduction</keyword>
<keyword evidence="7 11" id="KW-0472">Membrane</keyword>
<sequence>MAFIENFELIRIPVEFYKTMGQDIFETAKHNRLKSISLKILLYGGLGNYIIEYMLQVVFFVLALRSNEYLVAYAVAPSIGFGLVAYFKMMTLHMNRSSIRDILREFELIYPKTMELQRDYQIEKFYRLLKPIMKLYAGLCLMNTFYYLFFPLVKSVSACLLFGVKFDFPLPLFIWYPYDPKGNWTLYLLTYGMQLYGSLLTAVGYLTADLFLVSSVEQLCIHFNYVSLRFEQFEPSSDENNHRYLARIVKHHIKCLEISDSVDRIFGFSLFLNFFASSGTLCFVGFQVTSATIEELLQNIVLLVTSLSQVFIICFYGNKLMYTSQAVGEAAFGHAWYMCNMEYRRMVALVITRSQKMAAIHAPTFPPISLETFMKVISMAYQFFAVIRTTSDN</sequence>
<evidence type="ECO:0000256" key="11">
    <source>
        <dbReference type="RuleBase" id="RU351113"/>
    </source>
</evidence>
<keyword evidence="8 11" id="KW-0675">Receptor</keyword>
<evidence type="ECO:0000256" key="4">
    <source>
        <dbReference type="ARBA" id="ARBA00022692"/>
    </source>
</evidence>
<dbReference type="GO" id="GO:0005886">
    <property type="term" value="C:plasma membrane"/>
    <property type="evidence" value="ECO:0007669"/>
    <property type="project" value="UniProtKB-SubCell"/>
</dbReference>
<feature type="transmembrane region" description="Helical" evidence="11">
    <location>
        <begin position="40"/>
        <end position="64"/>
    </location>
</feature>
<feature type="transmembrane region" description="Helical" evidence="11">
    <location>
        <begin position="270"/>
        <end position="290"/>
    </location>
</feature>
<evidence type="ECO:0000256" key="7">
    <source>
        <dbReference type="ARBA" id="ARBA00023136"/>
    </source>
</evidence>
<evidence type="ECO:0000256" key="9">
    <source>
        <dbReference type="ARBA" id="ARBA00023224"/>
    </source>
</evidence>
<name>A0A1B3B7A0_SCAPY</name>
<dbReference type="AlphaFoldDB" id="A0A1B3B7A0"/>
<accession>A0A1B3B7A0</accession>
<dbReference type="PANTHER" id="PTHR21137:SF44">
    <property type="entry name" value="ODORANT RECEPTOR 13A-RELATED"/>
    <property type="match status" value="1"/>
</dbReference>
<dbReference type="Pfam" id="PF02949">
    <property type="entry name" value="7tm_6"/>
    <property type="match status" value="1"/>
</dbReference>
<dbReference type="EMBL" id="KU291828">
    <property type="protein sequence ID" value="AOE48078.1"/>
    <property type="molecule type" value="mRNA"/>
</dbReference>
<comment type="subunit">
    <text evidence="10">Interacts with Orco. Complexes exist early in the endomembrane system in olfactory sensory neurons (OSNs), coupling these complexes to the conserved ciliary trafficking pathway.</text>
</comment>
<evidence type="ECO:0000256" key="10">
    <source>
        <dbReference type="ARBA" id="ARBA00038679"/>
    </source>
</evidence>
<evidence type="ECO:0000256" key="3">
    <source>
        <dbReference type="ARBA" id="ARBA00022606"/>
    </source>
</evidence>
<evidence type="ECO:0000256" key="1">
    <source>
        <dbReference type="ARBA" id="ARBA00004651"/>
    </source>
</evidence>
<feature type="transmembrane region" description="Helical" evidence="11">
    <location>
        <begin position="184"/>
        <end position="206"/>
    </location>
</feature>
<evidence type="ECO:0000313" key="12">
    <source>
        <dbReference type="EMBL" id="AOE48078.1"/>
    </source>
</evidence>
<dbReference type="PANTHER" id="PTHR21137">
    <property type="entry name" value="ODORANT RECEPTOR"/>
    <property type="match status" value="1"/>
</dbReference>
<organism evidence="12">
    <name type="scientific">Scaeva pyrastri</name>
    <name type="common">Hoverfly</name>
    <name type="synonym">Musca pyrastri</name>
    <dbReference type="NCBI Taxonomy" id="219539"/>
    <lineage>
        <taxon>Eukaryota</taxon>
        <taxon>Metazoa</taxon>
        <taxon>Ecdysozoa</taxon>
        <taxon>Arthropoda</taxon>
        <taxon>Hexapoda</taxon>
        <taxon>Insecta</taxon>
        <taxon>Pterygota</taxon>
        <taxon>Neoptera</taxon>
        <taxon>Endopterygota</taxon>
        <taxon>Diptera</taxon>
        <taxon>Brachycera</taxon>
        <taxon>Muscomorpha</taxon>
        <taxon>Syrphoidea</taxon>
        <taxon>Syrphidae</taxon>
        <taxon>Syrphinae</taxon>
        <taxon>Syrphini</taxon>
        <taxon>Scaeva</taxon>
    </lineage>
</organism>
<keyword evidence="9 11" id="KW-0807">Transducer</keyword>
<reference evidence="12" key="1">
    <citation type="submission" date="2015-12" db="EMBL/GenBank/DDBJ databases">
        <authorList>
            <person name="Shamseldin A."/>
            <person name="Moawad H."/>
            <person name="Abd El-Rahim W.M."/>
            <person name="Sadowsky M.J."/>
        </authorList>
    </citation>
    <scope>NUCLEOTIDE SEQUENCE</scope>
</reference>
<proteinExistence type="evidence at transcript level"/>
<keyword evidence="5 11" id="KW-0552">Olfaction</keyword>
<protein>
    <recommendedName>
        <fullName evidence="11">Odorant receptor</fullName>
    </recommendedName>
</protein>
<keyword evidence="6 11" id="KW-1133">Transmembrane helix</keyword>